<evidence type="ECO:0000256" key="2">
    <source>
        <dbReference type="ARBA" id="ARBA00023125"/>
    </source>
</evidence>
<name>A0A0C2RNE5_9BACL</name>
<evidence type="ECO:0000259" key="4">
    <source>
        <dbReference type="PROSITE" id="PS50932"/>
    </source>
</evidence>
<dbReference type="GO" id="GO:0000976">
    <property type="term" value="F:transcription cis-regulatory region binding"/>
    <property type="evidence" value="ECO:0007669"/>
    <property type="project" value="TreeGrafter"/>
</dbReference>
<dbReference type="Proteomes" id="UP000031972">
    <property type="component" value="Unassembled WGS sequence"/>
</dbReference>
<dbReference type="SUPFAM" id="SSF47413">
    <property type="entry name" value="lambda repressor-like DNA-binding domains"/>
    <property type="match status" value="1"/>
</dbReference>
<keyword evidence="6" id="KW-1185">Reference proteome</keyword>
<dbReference type="GO" id="GO:0003700">
    <property type="term" value="F:DNA-binding transcription factor activity"/>
    <property type="evidence" value="ECO:0007669"/>
    <property type="project" value="TreeGrafter"/>
</dbReference>
<proteinExistence type="predicted"/>
<dbReference type="CDD" id="cd01544">
    <property type="entry name" value="PBP1_GalR"/>
    <property type="match status" value="1"/>
</dbReference>
<dbReference type="PATRIC" id="fig|220754.4.peg.3723"/>
<dbReference type="PROSITE" id="PS00356">
    <property type="entry name" value="HTH_LACI_1"/>
    <property type="match status" value="1"/>
</dbReference>
<accession>A0A0C2RNE5</accession>
<dbReference type="EMBL" id="JXRR01000022">
    <property type="protein sequence ID" value="KIL43309.1"/>
    <property type="molecule type" value="Genomic_DNA"/>
</dbReference>
<keyword evidence="2" id="KW-0238">DNA-binding</keyword>
<keyword evidence="3" id="KW-0804">Transcription</keyword>
<dbReference type="PROSITE" id="PS50932">
    <property type="entry name" value="HTH_LACI_2"/>
    <property type="match status" value="1"/>
</dbReference>
<evidence type="ECO:0000313" key="6">
    <source>
        <dbReference type="Proteomes" id="UP000031972"/>
    </source>
</evidence>
<dbReference type="Pfam" id="PF00356">
    <property type="entry name" value="LacI"/>
    <property type="match status" value="1"/>
</dbReference>
<dbReference type="InterPro" id="IPR000843">
    <property type="entry name" value="HTH_LacI"/>
</dbReference>
<dbReference type="Pfam" id="PF13377">
    <property type="entry name" value="Peripla_BP_3"/>
    <property type="match status" value="1"/>
</dbReference>
<dbReference type="InterPro" id="IPR010982">
    <property type="entry name" value="Lambda_DNA-bd_dom_sf"/>
</dbReference>
<dbReference type="PANTHER" id="PTHR30146:SF149">
    <property type="entry name" value="HTH-TYPE TRANSCRIPTIONAL REGULATOR EBGR"/>
    <property type="match status" value="1"/>
</dbReference>
<dbReference type="AlphaFoldDB" id="A0A0C2RNE5"/>
<evidence type="ECO:0000256" key="1">
    <source>
        <dbReference type="ARBA" id="ARBA00023015"/>
    </source>
</evidence>
<dbReference type="InterPro" id="IPR046335">
    <property type="entry name" value="LacI/GalR-like_sensor"/>
</dbReference>
<dbReference type="SMART" id="SM00354">
    <property type="entry name" value="HTH_LACI"/>
    <property type="match status" value="1"/>
</dbReference>
<feature type="domain" description="HTH lacI-type" evidence="4">
    <location>
        <begin position="17"/>
        <end position="77"/>
    </location>
</feature>
<sequence>MRTFTSKKTGGWVCKMATLKDIALRAGVSLATVSRVLSEDQSLSVTNETRERIILIAQELNYRTIKRKNVQGKRKKAKIGLIYWYSEEQEREDPYYLSIRLGVEKAGFERGVDLIKLYKNDQPFRMSKQDELDGVIAIGKFSPEDIEIFKTWTDKIVAVDFSPTDELDSVVVDFRKAMIHVLEHLIQFGHERIGYIGGHEYLQGNKPIHDERETTFIEYLTLGGKFNPDFIWTGKFTAEDGYTLTKEALKLENGPTAFILGSDSMAIGAMRALHEQGVRVPEQASIIGFNDIEMSKYLQPSLTTVQVHTEFMGESALDLLLDQLSTKRQIAKKIVIPTKFLIRESSGKAPVIAGQT</sequence>
<comment type="caution">
    <text evidence="5">The sequence shown here is derived from an EMBL/GenBank/DDBJ whole genome shotgun (WGS) entry which is preliminary data.</text>
</comment>
<dbReference type="Gene3D" id="3.40.50.2300">
    <property type="match status" value="2"/>
</dbReference>
<dbReference type="Gene3D" id="1.10.260.40">
    <property type="entry name" value="lambda repressor-like DNA-binding domains"/>
    <property type="match status" value="1"/>
</dbReference>
<gene>
    <name evidence="5" type="ORF">KR50_37120</name>
</gene>
<evidence type="ECO:0000313" key="5">
    <source>
        <dbReference type="EMBL" id="KIL43309.1"/>
    </source>
</evidence>
<protein>
    <submittedName>
        <fullName evidence="5">LacI family transcriptional regulator</fullName>
    </submittedName>
</protein>
<dbReference type="PRINTS" id="PR00036">
    <property type="entry name" value="HTHLACI"/>
</dbReference>
<reference evidence="5 6" key="1">
    <citation type="submission" date="2015-01" db="EMBL/GenBank/DDBJ databases">
        <title>Jeotgalibacillus campisalis genome sequencing.</title>
        <authorList>
            <person name="Goh K.M."/>
            <person name="Chan K.-G."/>
            <person name="Yaakop A.S."/>
            <person name="Ee R."/>
            <person name="Gan H.M."/>
            <person name="Chan C.S."/>
        </authorList>
    </citation>
    <scope>NUCLEOTIDE SEQUENCE [LARGE SCALE GENOMIC DNA]</scope>
    <source>
        <strain evidence="5 6">SF-57</strain>
    </source>
</reference>
<evidence type="ECO:0000256" key="3">
    <source>
        <dbReference type="ARBA" id="ARBA00023163"/>
    </source>
</evidence>
<dbReference type="InterPro" id="IPR028082">
    <property type="entry name" value="Peripla_BP_I"/>
</dbReference>
<dbReference type="SUPFAM" id="SSF53822">
    <property type="entry name" value="Periplasmic binding protein-like I"/>
    <property type="match status" value="1"/>
</dbReference>
<organism evidence="5 6">
    <name type="scientific">Jeotgalibacillus campisalis</name>
    <dbReference type="NCBI Taxonomy" id="220754"/>
    <lineage>
        <taxon>Bacteria</taxon>
        <taxon>Bacillati</taxon>
        <taxon>Bacillota</taxon>
        <taxon>Bacilli</taxon>
        <taxon>Bacillales</taxon>
        <taxon>Caryophanaceae</taxon>
        <taxon>Jeotgalibacillus</taxon>
    </lineage>
</organism>
<dbReference type="CDD" id="cd01392">
    <property type="entry name" value="HTH_LacI"/>
    <property type="match status" value="1"/>
</dbReference>
<dbReference type="PANTHER" id="PTHR30146">
    <property type="entry name" value="LACI-RELATED TRANSCRIPTIONAL REPRESSOR"/>
    <property type="match status" value="1"/>
</dbReference>
<keyword evidence="1" id="KW-0805">Transcription regulation</keyword>